<gene>
    <name evidence="2" type="ORF">MCOR_15355</name>
</gene>
<keyword evidence="1" id="KW-0732">Signal</keyword>
<feature type="chain" id="PRO_5026777934" description="DZIP3-like HEPN domain-containing protein" evidence="1">
    <location>
        <begin position="18"/>
        <end position="257"/>
    </location>
</feature>
<protein>
    <recommendedName>
        <fullName evidence="4">DZIP3-like HEPN domain-containing protein</fullName>
    </recommendedName>
</protein>
<organism evidence="2 3">
    <name type="scientific">Mytilus coruscus</name>
    <name type="common">Sea mussel</name>
    <dbReference type="NCBI Taxonomy" id="42192"/>
    <lineage>
        <taxon>Eukaryota</taxon>
        <taxon>Metazoa</taxon>
        <taxon>Spiralia</taxon>
        <taxon>Lophotrochozoa</taxon>
        <taxon>Mollusca</taxon>
        <taxon>Bivalvia</taxon>
        <taxon>Autobranchia</taxon>
        <taxon>Pteriomorphia</taxon>
        <taxon>Mytilida</taxon>
        <taxon>Mytiloidea</taxon>
        <taxon>Mytilidae</taxon>
        <taxon>Mytilinae</taxon>
        <taxon>Mytilus</taxon>
    </lineage>
</organism>
<reference evidence="2 3" key="1">
    <citation type="submission" date="2020-06" db="EMBL/GenBank/DDBJ databases">
        <authorList>
            <person name="Li R."/>
            <person name="Bekaert M."/>
        </authorList>
    </citation>
    <scope>NUCLEOTIDE SEQUENCE [LARGE SCALE GENOMIC DNA]</scope>
    <source>
        <strain evidence="3">wild</strain>
    </source>
</reference>
<keyword evidence="3" id="KW-1185">Reference proteome</keyword>
<evidence type="ECO:0000313" key="3">
    <source>
        <dbReference type="Proteomes" id="UP000507470"/>
    </source>
</evidence>
<evidence type="ECO:0000256" key="1">
    <source>
        <dbReference type="SAM" id="SignalP"/>
    </source>
</evidence>
<evidence type="ECO:0008006" key="4">
    <source>
        <dbReference type="Google" id="ProtNLM"/>
    </source>
</evidence>
<accession>A0A6J8B7F6</accession>
<dbReference type="EMBL" id="CACVKT020002658">
    <property type="protein sequence ID" value="CAC5379270.1"/>
    <property type="molecule type" value="Genomic_DNA"/>
</dbReference>
<name>A0A6J8B7F6_MYTCO</name>
<proteinExistence type="predicted"/>
<dbReference type="AlphaFoldDB" id="A0A6J8B7F6"/>
<feature type="signal peptide" evidence="1">
    <location>
        <begin position="1"/>
        <end position="17"/>
    </location>
</feature>
<evidence type="ECO:0000313" key="2">
    <source>
        <dbReference type="EMBL" id="CAC5379270.1"/>
    </source>
</evidence>
<sequence length="257" mass="29432">MFITASVVLFGLKYGVSVSLNYLLYGEQEDAPCCRPALNIKGQERRYIKQLLSTKLKSMKIVINQDIIDDFVKRRVPRENQSNPYTLDQRFTICLNELVSSGHLHNKIDSPTKLNEPKTRGEKRFDTDLNKKYHQLQNDLLQLLIDNNMLQLPEKTHLDKGSIKRGSKSTCTPNSPSIPTGKFCDTVDDCTKICFENHFRNTNALNMCSSVFIMRLIGDMCKENNLLKKTEYHAWKSHMHVLASFGALCCVLKHCNT</sequence>
<dbReference type="Proteomes" id="UP000507470">
    <property type="component" value="Unassembled WGS sequence"/>
</dbReference>